<evidence type="ECO:0000313" key="13">
    <source>
        <dbReference type="EMBL" id="RHW47640.1"/>
    </source>
</evidence>
<reference evidence="13 14" key="1">
    <citation type="submission" date="2018-08" db="EMBL/GenBank/DDBJ databases">
        <title>Whole genome sequence analysis of Dermacoccus abyssi bacteria isolated from Deep Mariana trench Micromonospora spp reveals genes involved in the environmental adaptation and production of secondary metabolites.</title>
        <authorList>
            <person name="Abdel-Mageed W.M."/>
            <person name="Lehri B."/>
            <person name="Nouioui I."/>
            <person name="Goodfellow I."/>
            <person name="Jaspars M."/>
            <person name="Karlyshev A."/>
        </authorList>
    </citation>
    <scope>NUCLEOTIDE SEQUENCE [LARGE SCALE GENOMIC DNA]</scope>
    <source>
        <strain evidence="13 14">MT1.1</strain>
    </source>
</reference>
<comment type="pathway">
    <text evidence="1 11">Metabolic intermediate biosynthesis; chorismate biosynthesis; chorismate from D-erythrose 4-phosphate and phosphoenolpyruvate: step 5/7.</text>
</comment>
<feature type="binding site" evidence="11">
    <location>
        <position position="42"/>
    </location>
    <ligand>
        <name>substrate</name>
    </ligand>
</feature>
<sequence>MTDVTPPRRRPRAVLVGPMASGKTSVGRSLAARWGVELRDSDHVVVERAGRPISDIFASDGEQAFRDLEREVILGELESFEGVLALGGGAVLDPLTREALADHVVVSLTVDERNAGFRIRGDTSRPVLAGGGLETWRRIYAERRHLYAEVGTVEVDTSRGTTGASATRIIEALIEAGYERAASTGGKRPLPSSVPVRAAPSDASDRTTSGSPT</sequence>
<dbReference type="Pfam" id="PF01202">
    <property type="entry name" value="SKI"/>
    <property type="match status" value="1"/>
</dbReference>
<keyword evidence="4 11" id="KW-0028">Amino-acid biosynthesis</keyword>
<dbReference type="GO" id="GO:0009423">
    <property type="term" value="P:chorismate biosynthetic process"/>
    <property type="evidence" value="ECO:0007669"/>
    <property type="project" value="UniProtKB-UniRule"/>
</dbReference>
<evidence type="ECO:0000256" key="10">
    <source>
        <dbReference type="ARBA" id="ARBA00048567"/>
    </source>
</evidence>
<keyword evidence="7 11" id="KW-0418">Kinase</keyword>
<dbReference type="UniPathway" id="UPA00053">
    <property type="reaction ID" value="UER00088"/>
</dbReference>
<dbReference type="GO" id="GO:0005829">
    <property type="term" value="C:cytosol"/>
    <property type="evidence" value="ECO:0007669"/>
    <property type="project" value="TreeGrafter"/>
</dbReference>
<proteinExistence type="inferred from homology"/>
<comment type="subcellular location">
    <subcellularLocation>
        <location evidence="11">Cytoplasm</location>
    </subcellularLocation>
</comment>
<evidence type="ECO:0000256" key="3">
    <source>
        <dbReference type="ARBA" id="ARBA00012154"/>
    </source>
</evidence>
<evidence type="ECO:0000256" key="12">
    <source>
        <dbReference type="SAM" id="MobiDB-lite"/>
    </source>
</evidence>
<evidence type="ECO:0000256" key="5">
    <source>
        <dbReference type="ARBA" id="ARBA00022679"/>
    </source>
</evidence>
<feature type="binding site" evidence="11">
    <location>
        <begin position="20"/>
        <end position="25"/>
    </location>
    <ligand>
        <name>ATP</name>
        <dbReference type="ChEBI" id="CHEBI:30616"/>
    </ligand>
</feature>
<evidence type="ECO:0000256" key="9">
    <source>
        <dbReference type="ARBA" id="ARBA00023141"/>
    </source>
</evidence>
<keyword evidence="11" id="KW-0460">Magnesium</keyword>
<evidence type="ECO:0000313" key="14">
    <source>
        <dbReference type="Proteomes" id="UP000285376"/>
    </source>
</evidence>
<dbReference type="SUPFAM" id="SSF52540">
    <property type="entry name" value="P-loop containing nucleoside triphosphate hydrolases"/>
    <property type="match status" value="1"/>
</dbReference>
<gene>
    <name evidence="11" type="primary">aroK</name>
    <name evidence="13" type="ORF">D1832_02825</name>
</gene>
<evidence type="ECO:0000256" key="2">
    <source>
        <dbReference type="ARBA" id="ARBA00006997"/>
    </source>
</evidence>
<dbReference type="GO" id="GO:0004765">
    <property type="term" value="F:shikimate kinase activity"/>
    <property type="evidence" value="ECO:0007669"/>
    <property type="project" value="UniProtKB-UniRule"/>
</dbReference>
<dbReference type="InterPro" id="IPR031322">
    <property type="entry name" value="Shikimate/glucono_kinase"/>
</dbReference>
<keyword evidence="11" id="KW-0963">Cytoplasm</keyword>
<feature type="binding site" evidence="11">
    <location>
        <position position="88"/>
    </location>
    <ligand>
        <name>substrate</name>
    </ligand>
</feature>
<dbReference type="GO" id="GO:0008652">
    <property type="term" value="P:amino acid biosynthetic process"/>
    <property type="evidence" value="ECO:0007669"/>
    <property type="project" value="UniProtKB-KW"/>
</dbReference>
<name>A0A417ZAF2_9MICO</name>
<evidence type="ECO:0000256" key="1">
    <source>
        <dbReference type="ARBA" id="ARBA00004842"/>
    </source>
</evidence>
<comment type="catalytic activity">
    <reaction evidence="10 11">
        <text>shikimate + ATP = 3-phosphoshikimate + ADP + H(+)</text>
        <dbReference type="Rhea" id="RHEA:13121"/>
        <dbReference type="ChEBI" id="CHEBI:15378"/>
        <dbReference type="ChEBI" id="CHEBI:30616"/>
        <dbReference type="ChEBI" id="CHEBI:36208"/>
        <dbReference type="ChEBI" id="CHEBI:145989"/>
        <dbReference type="ChEBI" id="CHEBI:456216"/>
        <dbReference type="EC" id="2.7.1.71"/>
    </reaction>
</comment>
<dbReference type="CDD" id="cd00464">
    <property type="entry name" value="SK"/>
    <property type="match status" value="1"/>
</dbReference>
<feature type="binding site" evidence="11">
    <location>
        <position position="125"/>
    </location>
    <ligand>
        <name>ATP</name>
        <dbReference type="ChEBI" id="CHEBI:30616"/>
    </ligand>
</feature>
<comment type="subunit">
    <text evidence="11">Monomer.</text>
</comment>
<feature type="binding site" evidence="11">
    <location>
        <position position="24"/>
    </location>
    <ligand>
        <name>Mg(2+)</name>
        <dbReference type="ChEBI" id="CHEBI:18420"/>
    </ligand>
</feature>
<dbReference type="EC" id="2.7.1.71" evidence="3 11"/>
<comment type="cofactor">
    <cofactor evidence="11">
        <name>Mg(2+)</name>
        <dbReference type="ChEBI" id="CHEBI:18420"/>
    </cofactor>
    <text evidence="11">Binds 1 Mg(2+) ion per subunit.</text>
</comment>
<evidence type="ECO:0000256" key="8">
    <source>
        <dbReference type="ARBA" id="ARBA00022840"/>
    </source>
</evidence>
<organism evidence="13 14">
    <name type="scientific">Dermacoccus abyssi</name>
    <dbReference type="NCBI Taxonomy" id="322596"/>
    <lineage>
        <taxon>Bacteria</taxon>
        <taxon>Bacillati</taxon>
        <taxon>Actinomycetota</taxon>
        <taxon>Actinomycetes</taxon>
        <taxon>Micrococcales</taxon>
        <taxon>Dermacoccaceae</taxon>
        <taxon>Dermacoccus</taxon>
    </lineage>
</organism>
<evidence type="ECO:0000256" key="6">
    <source>
        <dbReference type="ARBA" id="ARBA00022741"/>
    </source>
</evidence>
<comment type="function">
    <text evidence="11">Catalyzes the specific phosphorylation of the 3-hydroxyl group of shikimic acid using ATP as a cosubstrate.</text>
</comment>
<accession>A0A417ZAF2</accession>
<keyword evidence="5 11" id="KW-0808">Transferase</keyword>
<dbReference type="EMBL" id="QWLM01000002">
    <property type="protein sequence ID" value="RHW47640.1"/>
    <property type="molecule type" value="Genomic_DNA"/>
</dbReference>
<keyword evidence="11" id="KW-0479">Metal-binding</keyword>
<dbReference type="PROSITE" id="PS01128">
    <property type="entry name" value="SHIKIMATE_KINASE"/>
    <property type="match status" value="1"/>
</dbReference>
<comment type="caution">
    <text evidence="11">Lacks conserved residue(s) required for the propagation of feature annotation.</text>
</comment>
<keyword evidence="6 11" id="KW-0547">Nucleotide-binding</keyword>
<dbReference type="GO" id="GO:0000287">
    <property type="term" value="F:magnesium ion binding"/>
    <property type="evidence" value="ECO:0007669"/>
    <property type="project" value="UniProtKB-UniRule"/>
</dbReference>
<protein>
    <recommendedName>
        <fullName evidence="3 11">Shikimate kinase</fullName>
        <shortName evidence="11">SK</shortName>
        <ecNumber evidence="3 11">2.7.1.71</ecNumber>
    </recommendedName>
</protein>
<feature type="binding site" evidence="11">
    <location>
        <position position="143"/>
    </location>
    <ligand>
        <name>substrate</name>
    </ligand>
</feature>
<dbReference type="InterPro" id="IPR023000">
    <property type="entry name" value="Shikimate_kinase_CS"/>
</dbReference>
<comment type="caution">
    <text evidence="13">The sequence shown here is derived from an EMBL/GenBank/DDBJ whole genome shotgun (WGS) entry which is preliminary data.</text>
</comment>
<dbReference type="PANTHER" id="PTHR21087:SF16">
    <property type="entry name" value="SHIKIMATE KINASE 1, CHLOROPLASTIC"/>
    <property type="match status" value="1"/>
</dbReference>
<evidence type="ECO:0000256" key="7">
    <source>
        <dbReference type="ARBA" id="ARBA00022777"/>
    </source>
</evidence>
<dbReference type="Proteomes" id="UP000285376">
    <property type="component" value="Unassembled WGS sequence"/>
</dbReference>
<comment type="similarity">
    <text evidence="2 11">Belongs to the shikimate kinase family.</text>
</comment>
<dbReference type="GO" id="GO:0009073">
    <property type="term" value="P:aromatic amino acid family biosynthetic process"/>
    <property type="evidence" value="ECO:0007669"/>
    <property type="project" value="UniProtKB-KW"/>
</dbReference>
<dbReference type="HAMAP" id="MF_00109">
    <property type="entry name" value="Shikimate_kinase"/>
    <property type="match status" value="1"/>
</dbReference>
<evidence type="ECO:0000256" key="11">
    <source>
        <dbReference type="HAMAP-Rule" id="MF_00109"/>
    </source>
</evidence>
<dbReference type="AlphaFoldDB" id="A0A417ZAF2"/>
<keyword evidence="8 11" id="KW-0067">ATP-binding</keyword>
<dbReference type="Gene3D" id="3.40.50.300">
    <property type="entry name" value="P-loop containing nucleotide triphosphate hydrolases"/>
    <property type="match status" value="1"/>
</dbReference>
<dbReference type="PANTHER" id="PTHR21087">
    <property type="entry name" value="SHIKIMATE KINASE"/>
    <property type="match status" value="1"/>
</dbReference>
<feature type="region of interest" description="Disordered" evidence="12">
    <location>
        <begin position="181"/>
        <end position="213"/>
    </location>
</feature>
<keyword evidence="9 11" id="KW-0057">Aromatic amino acid biosynthesis</keyword>
<dbReference type="GO" id="GO:0005524">
    <property type="term" value="F:ATP binding"/>
    <property type="evidence" value="ECO:0007669"/>
    <property type="project" value="UniProtKB-UniRule"/>
</dbReference>
<feature type="binding site" evidence="11">
    <location>
        <position position="66"/>
    </location>
    <ligand>
        <name>substrate</name>
    </ligand>
</feature>
<evidence type="ECO:0000256" key="4">
    <source>
        <dbReference type="ARBA" id="ARBA00022605"/>
    </source>
</evidence>
<dbReference type="InterPro" id="IPR000623">
    <property type="entry name" value="Shikimate_kinase/TSH1"/>
</dbReference>
<dbReference type="InterPro" id="IPR027417">
    <property type="entry name" value="P-loop_NTPase"/>
</dbReference>
<dbReference type="PRINTS" id="PR01100">
    <property type="entry name" value="SHIKIMTKNASE"/>
</dbReference>